<feature type="compositionally biased region" description="Low complexity" evidence="4">
    <location>
        <begin position="47"/>
        <end position="79"/>
    </location>
</feature>
<organism evidence="6 7">
    <name type="scientific">Bombiscardovia coagulans</name>
    <dbReference type="NCBI Taxonomy" id="686666"/>
    <lineage>
        <taxon>Bacteria</taxon>
        <taxon>Bacillati</taxon>
        <taxon>Actinomycetota</taxon>
        <taxon>Actinomycetes</taxon>
        <taxon>Bifidobacteriales</taxon>
        <taxon>Bifidobacteriaceae</taxon>
        <taxon>Bombiscardovia</taxon>
    </lineage>
</organism>
<dbReference type="PANTHER" id="PTHR33375:SF1">
    <property type="entry name" value="CHROMOSOME-PARTITIONING PROTEIN PARB-RELATED"/>
    <property type="match status" value="1"/>
</dbReference>
<dbReference type="RefSeq" id="WP_094723007.1">
    <property type="nucleotide sequence ID" value="NZ_MWWS01000005.1"/>
</dbReference>
<dbReference type="Pfam" id="PF23552">
    <property type="entry name" value="ParB_C"/>
    <property type="match status" value="1"/>
</dbReference>
<comment type="similarity">
    <text evidence="1">Belongs to the ParB family.</text>
</comment>
<gene>
    <name evidence="6" type="ORF">BOCO_0988</name>
</gene>
<dbReference type="InterPro" id="IPR057240">
    <property type="entry name" value="ParB_dimer_C"/>
</dbReference>
<feature type="domain" description="ParB-like N-terminal" evidence="5">
    <location>
        <begin position="184"/>
        <end position="283"/>
    </location>
</feature>
<dbReference type="SUPFAM" id="SSF110849">
    <property type="entry name" value="ParB/Sulfiredoxin"/>
    <property type="match status" value="1"/>
</dbReference>
<feature type="compositionally biased region" description="Basic and acidic residues" evidence="4">
    <location>
        <begin position="80"/>
        <end position="95"/>
    </location>
</feature>
<dbReference type="EMBL" id="MWWS01000005">
    <property type="protein sequence ID" value="OZG49179.1"/>
    <property type="molecule type" value="Genomic_DNA"/>
</dbReference>
<dbReference type="SUPFAM" id="SSF109709">
    <property type="entry name" value="KorB DNA-binding domain-like"/>
    <property type="match status" value="1"/>
</dbReference>
<feature type="compositionally biased region" description="Basic and acidic residues" evidence="4">
    <location>
        <begin position="28"/>
        <end position="45"/>
    </location>
</feature>
<dbReference type="InterPro" id="IPR041468">
    <property type="entry name" value="HTH_ParB/Spo0J"/>
</dbReference>
<evidence type="ECO:0000256" key="2">
    <source>
        <dbReference type="ARBA" id="ARBA00022829"/>
    </source>
</evidence>
<accession>A0A261EQP8</accession>
<dbReference type="InterPro" id="IPR050336">
    <property type="entry name" value="Chromosome_partition/occlusion"/>
</dbReference>
<dbReference type="CDD" id="cd16393">
    <property type="entry name" value="SPO0J_N"/>
    <property type="match status" value="1"/>
</dbReference>
<evidence type="ECO:0000256" key="3">
    <source>
        <dbReference type="ARBA" id="ARBA00023125"/>
    </source>
</evidence>
<dbReference type="InterPro" id="IPR004437">
    <property type="entry name" value="ParB/RepB/Spo0J"/>
</dbReference>
<dbReference type="GO" id="GO:0003677">
    <property type="term" value="F:DNA binding"/>
    <property type="evidence" value="ECO:0007669"/>
    <property type="project" value="UniProtKB-KW"/>
</dbReference>
<dbReference type="Proteomes" id="UP000216004">
    <property type="component" value="Unassembled WGS sequence"/>
</dbReference>
<dbReference type="Gene3D" id="1.10.10.2830">
    <property type="match status" value="1"/>
</dbReference>
<evidence type="ECO:0000256" key="4">
    <source>
        <dbReference type="SAM" id="MobiDB-lite"/>
    </source>
</evidence>
<dbReference type="Pfam" id="PF02195">
    <property type="entry name" value="ParB_N"/>
    <property type="match status" value="1"/>
</dbReference>
<dbReference type="PANTHER" id="PTHR33375">
    <property type="entry name" value="CHROMOSOME-PARTITIONING PROTEIN PARB-RELATED"/>
    <property type="match status" value="1"/>
</dbReference>
<comment type="caution">
    <text evidence="6">The sequence shown here is derived from an EMBL/GenBank/DDBJ whole genome shotgun (WGS) entry which is preliminary data.</text>
</comment>
<dbReference type="Gene3D" id="3.90.1530.30">
    <property type="match status" value="1"/>
</dbReference>
<dbReference type="AlphaFoldDB" id="A0A261EQP8"/>
<dbReference type="NCBIfam" id="TIGR00180">
    <property type="entry name" value="parB_part"/>
    <property type="match status" value="1"/>
</dbReference>
<dbReference type="GO" id="GO:0005694">
    <property type="term" value="C:chromosome"/>
    <property type="evidence" value="ECO:0007669"/>
    <property type="project" value="TreeGrafter"/>
</dbReference>
<keyword evidence="7" id="KW-1185">Reference proteome</keyword>
<dbReference type="GO" id="GO:0007059">
    <property type="term" value="P:chromosome segregation"/>
    <property type="evidence" value="ECO:0007669"/>
    <property type="project" value="UniProtKB-KW"/>
</dbReference>
<evidence type="ECO:0000313" key="7">
    <source>
        <dbReference type="Proteomes" id="UP000216004"/>
    </source>
</evidence>
<feature type="region of interest" description="Disordered" evidence="4">
    <location>
        <begin position="1"/>
        <end position="175"/>
    </location>
</feature>
<dbReference type="GO" id="GO:0045881">
    <property type="term" value="P:positive regulation of sporulation resulting in formation of a cellular spore"/>
    <property type="evidence" value="ECO:0007669"/>
    <property type="project" value="TreeGrafter"/>
</dbReference>
<dbReference type="FunFam" id="3.90.1530.30:FF:000001">
    <property type="entry name" value="Chromosome partitioning protein ParB"/>
    <property type="match status" value="1"/>
</dbReference>
<keyword evidence="2" id="KW-0159">Chromosome partition</keyword>
<evidence type="ECO:0000256" key="1">
    <source>
        <dbReference type="ARBA" id="ARBA00006295"/>
    </source>
</evidence>
<protein>
    <submittedName>
        <fullName evidence="6">ParB-like partition protein</fullName>
    </submittedName>
</protein>
<dbReference type="FunFam" id="1.10.10.2830:FF:000001">
    <property type="entry name" value="Chromosome partitioning protein ParB"/>
    <property type="match status" value="1"/>
</dbReference>
<evidence type="ECO:0000313" key="6">
    <source>
        <dbReference type="EMBL" id="OZG49179.1"/>
    </source>
</evidence>
<reference evidence="6 7" key="1">
    <citation type="journal article" date="2017" name="BMC Genomics">
        <title>Comparative genomic and phylogenomic analyses of the Bifidobacteriaceae family.</title>
        <authorList>
            <person name="Lugli G.A."/>
            <person name="Milani C."/>
            <person name="Turroni F."/>
            <person name="Duranti S."/>
            <person name="Mancabelli L."/>
            <person name="Mangifesta M."/>
            <person name="Ferrario C."/>
            <person name="Modesto M."/>
            <person name="Mattarelli P."/>
            <person name="Jiri K."/>
            <person name="van Sinderen D."/>
            <person name="Ventura M."/>
        </authorList>
    </citation>
    <scope>NUCLEOTIDE SEQUENCE [LARGE SCALE GENOMIC DNA]</scope>
    <source>
        <strain evidence="6 7">DSM 22924</strain>
    </source>
</reference>
<sequence length="464" mass="50302">MAKRSRLGKGLGALFPELPGDENAQEVVKGDSVNKKEPVSRDAEGKNNSTSTNMTNSETASNGTSSEARAKSSSKNNATKKSDSGSRGVSRETKGAKTRSNRMSVPKLSDLEHPSDLFFGGTDESVSHETLTQPSHGGQGSIAIGESPQGQSESTVGGEVVASSSKDKQAHNSELQPVQGGYMAELSVEDICANSEQPRRIFDEDELVELSHSISEVGLLQPIVVRKLKKSSQATDKQAVHYELIMGERRWRATKMAGLTEIPAIVKTTADNDMLRDALLENLHRVALNPLEEAAAYQQMMEEFGMTQEDLSKSVSKSRPQIANTLRLLKLPTAVQKKVESGVLSAGHARALLSLSSPEEMEHLADQIIAEGLSVRSTEEKVALKTNLQNKKPRKQKPSIWAGSPVLGNLENHFETKVDIKGNKKKGRIEITYSSPEDMDRILSLMLNQGGAQGSFDSKSDGWV</sequence>
<keyword evidence="3" id="KW-0238">DNA-binding</keyword>
<dbReference type="InterPro" id="IPR036086">
    <property type="entry name" value="ParB/Sulfiredoxin_sf"/>
</dbReference>
<dbReference type="Pfam" id="PF17762">
    <property type="entry name" value="HTH_ParB"/>
    <property type="match status" value="1"/>
</dbReference>
<dbReference type="OrthoDB" id="9802051at2"/>
<dbReference type="InterPro" id="IPR003115">
    <property type="entry name" value="ParB_N"/>
</dbReference>
<evidence type="ECO:0000259" key="5">
    <source>
        <dbReference type="SMART" id="SM00470"/>
    </source>
</evidence>
<proteinExistence type="inferred from homology"/>
<name>A0A261EQP8_9BIFI</name>
<dbReference type="SMART" id="SM00470">
    <property type="entry name" value="ParB"/>
    <property type="match status" value="1"/>
</dbReference>